<proteinExistence type="predicted"/>
<dbReference type="AlphaFoldDB" id="A0A0A9AXT6"/>
<accession>A0A0A9AXT6</accession>
<reference evidence="1" key="1">
    <citation type="submission" date="2014-09" db="EMBL/GenBank/DDBJ databases">
        <authorList>
            <person name="Magalhaes I.L.F."/>
            <person name="Oliveira U."/>
            <person name="Santos F.R."/>
            <person name="Vidigal T.H.D.A."/>
            <person name="Brescovit A.D."/>
            <person name="Santos A.J."/>
        </authorList>
    </citation>
    <scope>NUCLEOTIDE SEQUENCE</scope>
    <source>
        <tissue evidence="1">Shoot tissue taken approximately 20 cm above the soil surface</tissue>
    </source>
</reference>
<organism evidence="1">
    <name type="scientific">Arundo donax</name>
    <name type="common">Giant reed</name>
    <name type="synonym">Donax arundinaceus</name>
    <dbReference type="NCBI Taxonomy" id="35708"/>
    <lineage>
        <taxon>Eukaryota</taxon>
        <taxon>Viridiplantae</taxon>
        <taxon>Streptophyta</taxon>
        <taxon>Embryophyta</taxon>
        <taxon>Tracheophyta</taxon>
        <taxon>Spermatophyta</taxon>
        <taxon>Magnoliopsida</taxon>
        <taxon>Liliopsida</taxon>
        <taxon>Poales</taxon>
        <taxon>Poaceae</taxon>
        <taxon>PACMAD clade</taxon>
        <taxon>Arundinoideae</taxon>
        <taxon>Arundineae</taxon>
        <taxon>Arundo</taxon>
    </lineage>
</organism>
<sequence>MNTQINLVPWVHYHFIAS</sequence>
<name>A0A0A9AXT6_ARUDO</name>
<protein>
    <submittedName>
        <fullName evidence="1">Uncharacterized protein</fullName>
    </submittedName>
</protein>
<evidence type="ECO:0000313" key="1">
    <source>
        <dbReference type="EMBL" id="JAD53725.1"/>
    </source>
</evidence>
<reference evidence="1" key="2">
    <citation type="journal article" date="2015" name="Data Brief">
        <title>Shoot transcriptome of the giant reed, Arundo donax.</title>
        <authorList>
            <person name="Barrero R.A."/>
            <person name="Guerrero F.D."/>
            <person name="Moolhuijzen P."/>
            <person name="Goolsby J.A."/>
            <person name="Tidwell J."/>
            <person name="Bellgard S.E."/>
            <person name="Bellgard M.I."/>
        </authorList>
    </citation>
    <scope>NUCLEOTIDE SEQUENCE</scope>
    <source>
        <tissue evidence="1">Shoot tissue taken approximately 20 cm above the soil surface</tissue>
    </source>
</reference>
<dbReference type="EMBL" id="GBRH01244170">
    <property type="protein sequence ID" value="JAD53725.1"/>
    <property type="molecule type" value="Transcribed_RNA"/>
</dbReference>